<evidence type="ECO:0000256" key="7">
    <source>
        <dbReference type="ARBA" id="ARBA00023180"/>
    </source>
</evidence>
<dbReference type="PANTHER" id="PTHR11861">
    <property type="entry name" value="MELANOCYTE PROTEIN PMEL 17-RELATED"/>
    <property type="match status" value="1"/>
</dbReference>
<dbReference type="InterPro" id="IPR000601">
    <property type="entry name" value="PKD_dom"/>
</dbReference>
<sequence length="320" mass="35688">MAPALWPCVSRILWLACLLPLAPAGVAAELLVGNLVVTQNSSLPWPSSYLAKTVLKISFLLHDPSNFFKTASFLYSWDFGDGTQMVTGDAMVYYNYPIIGNFTVKLKVVAEWEQATLDAGKSITQKTGDFSASLKLHETLQGIQVSGPTQIESFQKMTVTLNFLGSPPLTVCWRLKHECLPLEEGECHPVPVANTAYNLTHVFRDPGDYCFSIRAENVISKTHQYHRIQVWPSSMQPAVFAFPCATIITMILALIMYVSLRNAHQKDVAENPEPPTGVKCCCQMCCGPFLLETPSEYLEVVREHHRLLPPLYKSVKTYTV</sequence>
<dbReference type="InterPro" id="IPR013783">
    <property type="entry name" value="Ig-like_fold"/>
</dbReference>
<dbReference type="PANTHER" id="PTHR11861:SF10">
    <property type="entry name" value="TRANSMEMBRANE PROTEIN 130"/>
    <property type="match status" value="1"/>
</dbReference>
<dbReference type="GeneTree" id="ENSGT00950000183188"/>
<evidence type="ECO:0000256" key="4">
    <source>
        <dbReference type="ARBA" id="ARBA00022989"/>
    </source>
</evidence>
<dbReference type="Pfam" id="PF20433">
    <property type="entry name" value="PKAT_KLD"/>
    <property type="match status" value="1"/>
</dbReference>
<keyword evidence="3 10" id="KW-0732">Signal</keyword>
<organism evidence="12 13">
    <name type="scientific">Rhinolophus ferrumequinum</name>
    <name type="common">Greater horseshoe bat</name>
    <dbReference type="NCBI Taxonomy" id="59479"/>
    <lineage>
        <taxon>Eukaryota</taxon>
        <taxon>Metazoa</taxon>
        <taxon>Chordata</taxon>
        <taxon>Craniata</taxon>
        <taxon>Vertebrata</taxon>
        <taxon>Euteleostomi</taxon>
        <taxon>Mammalia</taxon>
        <taxon>Eutheria</taxon>
        <taxon>Laurasiatheria</taxon>
        <taxon>Chiroptera</taxon>
        <taxon>Yinpterochiroptera</taxon>
        <taxon>Rhinolophoidea</taxon>
        <taxon>Rhinolophidae</taxon>
        <taxon>Rhinolophinae</taxon>
        <taxon>Rhinolophus</taxon>
    </lineage>
</organism>
<evidence type="ECO:0000256" key="6">
    <source>
        <dbReference type="ARBA" id="ARBA00023136"/>
    </source>
</evidence>
<dbReference type="Gene3D" id="2.60.40.10">
    <property type="entry name" value="Immunoglobulins"/>
    <property type="match status" value="1"/>
</dbReference>
<accession>A0A671EQ50</accession>
<feature type="signal peptide" evidence="10">
    <location>
        <begin position="1"/>
        <end position="28"/>
    </location>
</feature>
<name>A0A671EQ50_RHIFE</name>
<dbReference type="Proteomes" id="UP000472240">
    <property type="component" value="Chromosome 24"/>
</dbReference>
<reference evidence="12 13" key="1">
    <citation type="journal article" date="2015" name="Annu Rev Anim Biosci">
        <title>The Genome 10K Project: a way forward.</title>
        <authorList>
            <person name="Koepfli K.P."/>
            <person name="Paten B."/>
            <person name="O'Brien S.J."/>
            <person name="Koepfli K.P."/>
            <person name="Paten B."/>
            <person name="Antunes A."/>
            <person name="Belov K."/>
            <person name="Bustamante C."/>
            <person name="Castoe T.A."/>
            <person name="Clawson H."/>
            <person name="Crawford A.J."/>
            <person name="Diekhans M."/>
            <person name="Distel D."/>
            <person name="Durbin R."/>
            <person name="Earl D."/>
            <person name="Fujita M.K."/>
            <person name="Gamble T."/>
            <person name="Georges A."/>
            <person name="Gemmell N."/>
            <person name="Gilbert M.T."/>
            <person name="Graves J.M."/>
            <person name="Green R.E."/>
            <person name="Hickey G."/>
            <person name="Jarvis E.D."/>
            <person name="Johnson W."/>
            <person name="Komissarov A."/>
            <person name="Korf I."/>
            <person name="Kuhn R."/>
            <person name="Larkin D.M."/>
            <person name="Lewin H."/>
            <person name="Lopez J.V."/>
            <person name="Ma J."/>
            <person name="Marques-Bonet T."/>
            <person name="Miller W."/>
            <person name="Murphy R."/>
            <person name="Pevzner P."/>
            <person name="Shapiro B."/>
            <person name="Steiner C."/>
            <person name="Tamazian G."/>
            <person name="Venkatesh B."/>
            <person name="Wang J."/>
            <person name="Wayne R."/>
            <person name="Wiley E."/>
            <person name="Yang H."/>
            <person name="Zhang G."/>
            <person name="Haussler D."/>
            <person name="Ryder O."/>
            <person name="O'Brien S.J."/>
        </authorList>
    </citation>
    <scope>NUCLEOTIDE SEQUENCE</scope>
</reference>
<evidence type="ECO:0000256" key="5">
    <source>
        <dbReference type="ARBA" id="ARBA00023034"/>
    </source>
</evidence>
<dbReference type="GO" id="GO:0005886">
    <property type="term" value="C:plasma membrane"/>
    <property type="evidence" value="ECO:0007669"/>
    <property type="project" value="TreeGrafter"/>
</dbReference>
<keyword evidence="13" id="KW-1185">Reference proteome</keyword>
<reference evidence="12 13" key="2">
    <citation type="journal article" date="2018" name="Annu Rev Anim Biosci">
        <title>Bat Biology, Genomes, and the Bat1K Project: To Generate Chromosome-Level Genomes for All Living Bat Species.</title>
        <authorList>
            <person name="Teeling E.C."/>
            <person name="Vernes S.C."/>
            <person name="Davalos L.M."/>
            <person name="Ray D.A."/>
            <person name="Gilbert M.T.P."/>
            <person name="Myers E."/>
        </authorList>
    </citation>
    <scope>NUCLEOTIDE SEQUENCE</scope>
</reference>
<evidence type="ECO:0000256" key="10">
    <source>
        <dbReference type="SAM" id="SignalP"/>
    </source>
</evidence>
<dbReference type="Pfam" id="PF00801">
    <property type="entry name" value="PKD"/>
    <property type="match status" value="1"/>
</dbReference>
<dbReference type="InterPro" id="IPR045219">
    <property type="entry name" value="PKAT"/>
</dbReference>
<dbReference type="SUPFAM" id="SSF49299">
    <property type="entry name" value="PKD domain"/>
    <property type="match status" value="2"/>
</dbReference>
<feature type="domain" description="PKD" evidence="11">
    <location>
        <begin position="75"/>
        <end position="108"/>
    </location>
</feature>
<evidence type="ECO:0000256" key="9">
    <source>
        <dbReference type="SAM" id="Phobius"/>
    </source>
</evidence>
<dbReference type="Ensembl" id="ENSRFET00010013692.1">
    <property type="protein sequence ID" value="ENSRFEP00010012517.1"/>
    <property type="gene ID" value="ENSRFEG00010008383.1"/>
</dbReference>
<evidence type="ECO:0000256" key="3">
    <source>
        <dbReference type="ARBA" id="ARBA00022729"/>
    </source>
</evidence>
<evidence type="ECO:0000256" key="1">
    <source>
        <dbReference type="ARBA" id="ARBA00004614"/>
    </source>
</evidence>
<dbReference type="GO" id="GO:0000139">
    <property type="term" value="C:Golgi membrane"/>
    <property type="evidence" value="ECO:0007669"/>
    <property type="project" value="UniProtKB-SubCell"/>
</dbReference>
<gene>
    <name evidence="12" type="primary">TMEM130</name>
</gene>
<reference evidence="13" key="3">
    <citation type="submission" date="2018-12" db="EMBL/GenBank/DDBJ databases">
        <title>G10K-VGP greater horseshoe bat female genome, primary haplotype.</title>
        <authorList>
            <person name="Teeling E."/>
            <person name="Myers G."/>
            <person name="Vernes S."/>
            <person name="Pippel M."/>
            <person name="Winkler S."/>
            <person name="Fedrigo O."/>
            <person name="Rhie A."/>
            <person name="Koren S."/>
            <person name="Phillippy A."/>
            <person name="Lewin H."/>
            <person name="Damas J."/>
            <person name="Howe K."/>
            <person name="Mountcastle J."/>
            <person name="Jarvis E.D."/>
        </authorList>
    </citation>
    <scope>NUCLEOTIDE SEQUENCE [LARGE SCALE GENOMIC DNA]</scope>
</reference>
<evidence type="ECO:0000256" key="8">
    <source>
        <dbReference type="ARBA" id="ARBA00067649"/>
    </source>
</evidence>
<keyword evidence="7" id="KW-0325">Glycoprotein</keyword>
<reference evidence="12" key="5">
    <citation type="submission" date="2025-09" db="UniProtKB">
        <authorList>
            <consortium name="Ensembl"/>
        </authorList>
    </citation>
    <scope>IDENTIFICATION</scope>
</reference>
<evidence type="ECO:0000256" key="2">
    <source>
        <dbReference type="ARBA" id="ARBA00022692"/>
    </source>
</evidence>
<proteinExistence type="predicted"/>
<protein>
    <recommendedName>
        <fullName evidence="8">Transmembrane protein 130</fullName>
    </recommendedName>
</protein>
<keyword evidence="4 9" id="KW-1133">Transmembrane helix</keyword>
<comment type="subcellular location">
    <subcellularLocation>
        <location evidence="1">Golgi apparatus membrane</location>
        <topology evidence="1">Single-pass type I membrane protein</topology>
    </subcellularLocation>
</comment>
<evidence type="ECO:0000313" key="13">
    <source>
        <dbReference type="Proteomes" id="UP000472240"/>
    </source>
</evidence>
<dbReference type="InterPro" id="IPR046846">
    <property type="entry name" value="PKAT_KLD"/>
</dbReference>
<evidence type="ECO:0000313" key="12">
    <source>
        <dbReference type="Ensembl" id="ENSRFEP00010012517.1"/>
    </source>
</evidence>
<reference evidence="12" key="4">
    <citation type="submission" date="2025-08" db="UniProtKB">
        <authorList>
            <consortium name="Ensembl"/>
        </authorList>
    </citation>
    <scope>IDENTIFICATION</scope>
</reference>
<dbReference type="CDD" id="cd00146">
    <property type="entry name" value="PKD"/>
    <property type="match status" value="1"/>
</dbReference>
<keyword evidence="5" id="KW-0333">Golgi apparatus</keyword>
<feature type="chain" id="PRO_5025600388" description="Transmembrane protein 130" evidence="10">
    <location>
        <begin position="29"/>
        <end position="320"/>
    </location>
</feature>
<dbReference type="FunFam" id="2.60.40.10:FF:000668">
    <property type="entry name" value="transmembrane protein 130 isoform X2"/>
    <property type="match status" value="1"/>
</dbReference>
<keyword evidence="6 9" id="KW-0472">Membrane</keyword>
<dbReference type="InterPro" id="IPR035986">
    <property type="entry name" value="PKD_dom_sf"/>
</dbReference>
<dbReference type="AlphaFoldDB" id="A0A671EQ50"/>
<keyword evidence="2 9" id="KW-0812">Transmembrane</keyword>
<feature type="transmembrane region" description="Helical" evidence="9">
    <location>
        <begin position="238"/>
        <end position="258"/>
    </location>
</feature>
<evidence type="ECO:0000259" key="11">
    <source>
        <dbReference type="PROSITE" id="PS50093"/>
    </source>
</evidence>
<dbReference type="PROSITE" id="PS50093">
    <property type="entry name" value="PKD"/>
    <property type="match status" value="1"/>
</dbReference>